<dbReference type="AlphaFoldDB" id="A0A9N8WBY9"/>
<name>A0A9N8WBY9_9GLOM</name>
<proteinExistence type="predicted"/>
<reference evidence="3" key="1">
    <citation type="submission" date="2021-06" db="EMBL/GenBank/DDBJ databases">
        <authorList>
            <person name="Kallberg Y."/>
            <person name="Tangrot J."/>
            <person name="Rosling A."/>
        </authorList>
    </citation>
    <scope>NUCLEOTIDE SEQUENCE</scope>
    <source>
        <strain evidence="3">AZ414A</strain>
    </source>
</reference>
<sequence length="178" mass="19381">MEVNGMLAVISRLSISVSTNVPGKPSNESTPKYRPGVLVYQMTEENMKIFSDISSKEEYNYIPSLSCYKKPIQSCDQDTGTLLLSEEDIQCLAIQNPTGKTVFFNISLSFKVSVFGENTFTSPDVPGGNDVTSNSTNSSSGASSSYNNNNYLIMNNSNRFGVVIITLMVIGLGKMITL</sequence>
<feature type="region of interest" description="Disordered" evidence="1">
    <location>
        <begin position="123"/>
        <end position="143"/>
    </location>
</feature>
<evidence type="ECO:0000313" key="4">
    <source>
        <dbReference type="Proteomes" id="UP000789706"/>
    </source>
</evidence>
<evidence type="ECO:0000256" key="2">
    <source>
        <dbReference type="SAM" id="Phobius"/>
    </source>
</evidence>
<keyword evidence="2" id="KW-0812">Transmembrane</keyword>
<comment type="caution">
    <text evidence="3">The sequence shown here is derived from an EMBL/GenBank/DDBJ whole genome shotgun (WGS) entry which is preliminary data.</text>
</comment>
<dbReference type="OrthoDB" id="2328082at2759"/>
<protein>
    <submittedName>
        <fullName evidence="3">5936_t:CDS:1</fullName>
    </submittedName>
</protein>
<feature type="transmembrane region" description="Helical" evidence="2">
    <location>
        <begin position="160"/>
        <end position="177"/>
    </location>
</feature>
<keyword evidence="2" id="KW-0472">Membrane</keyword>
<evidence type="ECO:0000313" key="3">
    <source>
        <dbReference type="EMBL" id="CAG8479252.1"/>
    </source>
</evidence>
<gene>
    <name evidence="3" type="ORF">DEBURN_LOCUS3567</name>
</gene>
<evidence type="ECO:0000256" key="1">
    <source>
        <dbReference type="SAM" id="MobiDB-lite"/>
    </source>
</evidence>
<keyword evidence="4" id="KW-1185">Reference proteome</keyword>
<organism evidence="3 4">
    <name type="scientific">Diversispora eburnea</name>
    <dbReference type="NCBI Taxonomy" id="1213867"/>
    <lineage>
        <taxon>Eukaryota</taxon>
        <taxon>Fungi</taxon>
        <taxon>Fungi incertae sedis</taxon>
        <taxon>Mucoromycota</taxon>
        <taxon>Glomeromycotina</taxon>
        <taxon>Glomeromycetes</taxon>
        <taxon>Diversisporales</taxon>
        <taxon>Diversisporaceae</taxon>
        <taxon>Diversispora</taxon>
    </lineage>
</organism>
<dbReference type="EMBL" id="CAJVPK010000230">
    <property type="protein sequence ID" value="CAG8479252.1"/>
    <property type="molecule type" value="Genomic_DNA"/>
</dbReference>
<accession>A0A9N8WBY9</accession>
<keyword evidence="2" id="KW-1133">Transmembrane helix</keyword>
<dbReference type="Proteomes" id="UP000789706">
    <property type="component" value="Unassembled WGS sequence"/>
</dbReference>
<feature type="compositionally biased region" description="Low complexity" evidence="1">
    <location>
        <begin position="133"/>
        <end position="143"/>
    </location>
</feature>